<feature type="transmembrane region" description="Helical" evidence="6">
    <location>
        <begin position="135"/>
        <end position="153"/>
    </location>
</feature>
<sequence length="292" mass="32118">MINLLSVSILWAFSFSLIKGELSGVDAGFVAFFRLLLSFVVFAPFLPALWRRGRAAFLAAFFSGMVQFGLMYLLYINSFKWLTAWQVALFTVSTPLYVSLMYDLYNRRLNSRNLLAAIIAVTGTGAIVYEPGKSYALTLGFFMIQGANLSFAAGQVAYKIWRNKNRETGDASPMGAFFLGAVSLTLVYVLAFGEIVPRGLETGQWLTLIYLGLVASGLGFFLWNRGATLVNAGTLAVFNNLKIPLAITVALVFFGEKADIARLTFGGLFVLGALWLTEKKVLYKPGKIDARK</sequence>
<feature type="transmembrane region" description="Helical" evidence="6">
    <location>
        <begin position="30"/>
        <end position="50"/>
    </location>
</feature>
<dbReference type="InterPro" id="IPR000620">
    <property type="entry name" value="EamA_dom"/>
</dbReference>
<evidence type="ECO:0000256" key="4">
    <source>
        <dbReference type="ARBA" id="ARBA00022989"/>
    </source>
</evidence>
<comment type="caution">
    <text evidence="8">The sequence shown here is derived from an EMBL/GenBank/DDBJ whole genome shotgun (WGS) entry which is preliminary data.</text>
</comment>
<feature type="transmembrane region" description="Helical" evidence="6">
    <location>
        <begin position="260"/>
        <end position="277"/>
    </location>
</feature>
<feature type="domain" description="EamA" evidence="7">
    <location>
        <begin position="140"/>
        <end position="276"/>
    </location>
</feature>
<evidence type="ECO:0000259" key="7">
    <source>
        <dbReference type="Pfam" id="PF00892"/>
    </source>
</evidence>
<dbReference type="Pfam" id="PF00892">
    <property type="entry name" value="EamA"/>
    <property type="match status" value="2"/>
</dbReference>
<keyword evidence="3 6" id="KW-0812">Transmembrane</keyword>
<dbReference type="InterPro" id="IPR037185">
    <property type="entry name" value="EmrE-like"/>
</dbReference>
<gene>
    <name evidence="8" type="ORF">ENJ15_05660</name>
</gene>
<evidence type="ECO:0000256" key="6">
    <source>
        <dbReference type="SAM" id="Phobius"/>
    </source>
</evidence>
<accession>A0A7V5VEW1</accession>
<dbReference type="PANTHER" id="PTHR32322">
    <property type="entry name" value="INNER MEMBRANE TRANSPORTER"/>
    <property type="match status" value="1"/>
</dbReference>
<organism evidence="8">
    <name type="scientific">Caldithrix abyssi</name>
    <dbReference type="NCBI Taxonomy" id="187145"/>
    <lineage>
        <taxon>Bacteria</taxon>
        <taxon>Pseudomonadati</taxon>
        <taxon>Calditrichota</taxon>
        <taxon>Calditrichia</taxon>
        <taxon>Calditrichales</taxon>
        <taxon>Calditrichaceae</taxon>
        <taxon>Caldithrix</taxon>
    </lineage>
</organism>
<keyword evidence="4 6" id="KW-1133">Transmembrane helix</keyword>
<comment type="similarity">
    <text evidence="2">Belongs to the EamA transporter family.</text>
</comment>
<evidence type="ECO:0000256" key="5">
    <source>
        <dbReference type="ARBA" id="ARBA00023136"/>
    </source>
</evidence>
<dbReference type="SUPFAM" id="SSF103481">
    <property type="entry name" value="Multidrug resistance efflux transporter EmrE"/>
    <property type="match status" value="2"/>
</dbReference>
<feature type="transmembrane region" description="Helical" evidence="6">
    <location>
        <begin position="174"/>
        <end position="193"/>
    </location>
</feature>
<keyword evidence="5 6" id="KW-0472">Membrane</keyword>
<dbReference type="Proteomes" id="UP000885771">
    <property type="component" value="Unassembled WGS sequence"/>
</dbReference>
<feature type="transmembrane region" description="Helical" evidence="6">
    <location>
        <begin position="205"/>
        <end position="223"/>
    </location>
</feature>
<evidence type="ECO:0000256" key="2">
    <source>
        <dbReference type="ARBA" id="ARBA00007362"/>
    </source>
</evidence>
<reference evidence="8" key="1">
    <citation type="journal article" date="2020" name="mSystems">
        <title>Genome- and Community-Level Interaction Insights into Carbon Utilization and Element Cycling Functions of Hydrothermarchaeota in Hydrothermal Sediment.</title>
        <authorList>
            <person name="Zhou Z."/>
            <person name="Liu Y."/>
            <person name="Xu W."/>
            <person name="Pan J."/>
            <person name="Luo Z.H."/>
            <person name="Li M."/>
        </authorList>
    </citation>
    <scope>NUCLEOTIDE SEQUENCE [LARGE SCALE GENOMIC DNA]</scope>
    <source>
        <strain evidence="8">HyVt-460</strain>
    </source>
</reference>
<dbReference type="PANTHER" id="PTHR32322:SF2">
    <property type="entry name" value="EAMA DOMAIN-CONTAINING PROTEIN"/>
    <property type="match status" value="1"/>
</dbReference>
<dbReference type="InterPro" id="IPR050638">
    <property type="entry name" value="AA-Vitamin_Transporters"/>
</dbReference>
<feature type="transmembrane region" description="Helical" evidence="6">
    <location>
        <begin position="57"/>
        <end position="76"/>
    </location>
</feature>
<feature type="domain" description="EamA" evidence="7">
    <location>
        <begin position="3"/>
        <end position="128"/>
    </location>
</feature>
<feature type="transmembrane region" description="Helical" evidence="6">
    <location>
        <begin position="235"/>
        <end position="254"/>
    </location>
</feature>
<evidence type="ECO:0000256" key="1">
    <source>
        <dbReference type="ARBA" id="ARBA00004141"/>
    </source>
</evidence>
<evidence type="ECO:0000256" key="3">
    <source>
        <dbReference type="ARBA" id="ARBA00022692"/>
    </source>
</evidence>
<dbReference type="EMBL" id="DRLI01000216">
    <property type="protein sequence ID" value="HHM02482.1"/>
    <property type="molecule type" value="Genomic_DNA"/>
</dbReference>
<proteinExistence type="inferred from homology"/>
<feature type="transmembrane region" description="Helical" evidence="6">
    <location>
        <begin position="82"/>
        <end position="102"/>
    </location>
</feature>
<dbReference type="AlphaFoldDB" id="A0A7V5VEW1"/>
<dbReference type="GO" id="GO:0016020">
    <property type="term" value="C:membrane"/>
    <property type="evidence" value="ECO:0007669"/>
    <property type="project" value="UniProtKB-SubCell"/>
</dbReference>
<feature type="transmembrane region" description="Helical" evidence="6">
    <location>
        <begin position="114"/>
        <end position="129"/>
    </location>
</feature>
<comment type="subcellular location">
    <subcellularLocation>
        <location evidence="1">Membrane</location>
        <topology evidence="1">Multi-pass membrane protein</topology>
    </subcellularLocation>
</comment>
<evidence type="ECO:0000313" key="8">
    <source>
        <dbReference type="EMBL" id="HHM02482.1"/>
    </source>
</evidence>
<protein>
    <submittedName>
        <fullName evidence="8">EamA family transporter</fullName>
    </submittedName>
</protein>
<name>A0A7V5VEW1_CALAY</name>